<dbReference type="RefSeq" id="WP_249244162.1">
    <property type="nucleotide sequence ID" value="NZ_JAKPBZ010000108.1"/>
</dbReference>
<reference evidence="1 2" key="1">
    <citation type="submission" date="2022-02" db="EMBL/GenBank/DDBJ databases">
        <title>Description of Brenneria tiliae sp. nov. isolated from symptomatic Tilia x moltkei and Tilia x europaea trees in the UK.</title>
        <authorList>
            <person name="Kile H."/>
        </authorList>
    </citation>
    <scope>NUCLEOTIDE SEQUENCE [LARGE SCALE GENOMIC DNA]</scope>
    <source>
        <strain evidence="1 2">MC1SB4.1</strain>
    </source>
</reference>
<gene>
    <name evidence="1" type="ORF">MFP26_07130</name>
</gene>
<accession>A0ABT0MRN9</accession>
<keyword evidence="2" id="KW-1185">Reference proteome</keyword>
<comment type="caution">
    <text evidence="1">The sequence shown here is derived from an EMBL/GenBank/DDBJ whole genome shotgun (WGS) entry which is preliminary data.</text>
</comment>
<organism evidence="1 2">
    <name type="scientific">Brenneria tiliae</name>
    <dbReference type="NCBI Taxonomy" id="2914984"/>
    <lineage>
        <taxon>Bacteria</taxon>
        <taxon>Pseudomonadati</taxon>
        <taxon>Pseudomonadota</taxon>
        <taxon>Gammaproteobacteria</taxon>
        <taxon>Enterobacterales</taxon>
        <taxon>Pectobacteriaceae</taxon>
        <taxon>Brenneria</taxon>
    </lineage>
</organism>
<name>A0ABT0MRN9_9GAMM</name>
<evidence type="ECO:0000313" key="1">
    <source>
        <dbReference type="EMBL" id="MCL2892467.1"/>
    </source>
</evidence>
<dbReference type="Proteomes" id="UP001203069">
    <property type="component" value="Unassembled WGS sequence"/>
</dbReference>
<dbReference type="EMBL" id="JAKPBZ010000108">
    <property type="protein sequence ID" value="MCL2892467.1"/>
    <property type="molecule type" value="Genomic_DNA"/>
</dbReference>
<evidence type="ECO:0008006" key="3">
    <source>
        <dbReference type="Google" id="ProtNLM"/>
    </source>
</evidence>
<sequence length="194" mass="21424">MLYSPFSEEMADLLSRDRVTAAVAGKIHFKSGTTYAHTGTGQLTLGGEVYYGVGMFGSIDDVKEEHTTSPTQLKLTLTGLDTSLIAKTMNESCVGRNAELYIVALSDEGVPLGYELIFKGRISSSGINAGDNNTVQYTVSNVFEDWQRPFPGRFTDESHQAAYPDDRIFRYVAQMAERSIYWGSKKDAPGFTYQ</sequence>
<protein>
    <recommendedName>
        <fullName evidence="3">Phage protein</fullName>
    </recommendedName>
</protein>
<proteinExistence type="predicted"/>
<evidence type="ECO:0000313" key="2">
    <source>
        <dbReference type="Proteomes" id="UP001203069"/>
    </source>
</evidence>